<protein>
    <recommendedName>
        <fullName evidence="3">F-box domain-containing protein</fullName>
    </recommendedName>
</protein>
<proteinExistence type="predicted"/>
<dbReference type="AlphaFoldDB" id="A0A397VHT1"/>
<dbReference type="OrthoDB" id="2310386at2759"/>
<organism evidence="1 2">
    <name type="scientific">Gigaspora rosea</name>
    <dbReference type="NCBI Taxonomy" id="44941"/>
    <lineage>
        <taxon>Eukaryota</taxon>
        <taxon>Fungi</taxon>
        <taxon>Fungi incertae sedis</taxon>
        <taxon>Mucoromycota</taxon>
        <taxon>Glomeromycotina</taxon>
        <taxon>Glomeromycetes</taxon>
        <taxon>Diversisporales</taxon>
        <taxon>Gigasporaceae</taxon>
        <taxon>Gigaspora</taxon>
    </lineage>
</organism>
<dbReference type="EMBL" id="QKWP01000475">
    <property type="protein sequence ID" value="RIB19413.1"/>
    <property type="molecule type" value="Genomic_DNA"/>
</dbReference>
<dbReference type="GO" id="GO:0019005">
    <property type="term" value="C:SCF ubiquitin ligase complex"/>
    <property type="evidence" value="ECO:0007669"/>
    <property type="project" value="TreeGrafter"/>
</dbReference>
<accession>A0A397VHT1</accession>
<dbReference type="Gene3D" id="3.80.10.10">
    <property type="entry name" value="Ribonuclease Inhibitor"/>
    <property type="match status" value="1"/>
</dbReference>
<dbReference type="Proteomes" id="UP000266673">
    <property type="component" value="Unassembled WGS sequence"/>
</dbReference>
<evidence type="ECO:0000313" key="2">
    <source>
        <dbReference type="Proteomes" id="UP000266673"/>
    </source>
</evidence>
<dbReference type="InterPro" id="IPR032675">
    <property type="entry name" value="LRR_dom_sf"/>
</dbReference>
<dbReference type="GO" id="GO:0031146">
    <property type="term" value="P:SCF-dependent proteasomal ubiquitin-dependent protein catabolic process"/>
    <property type="evidence" value="ECO:0007669"/>
    <property type="project" value="TreeGrafter"/>
</dbReference>
<gene>
    <name evidence="1" type="ORF">C2G38_2245166</name>
</gene>
<dbReference type="SUPFAM" id="SSF52047">
    <property type="entry name" value="RNI-like"/>
    <property type="match status" value="1"/>
</dbReference>
<sequence>MSSLPADCLSIIFKYFHNDLTTLYSCLLVNTLWCSTIIPILWSNPWKYHYELLPNGYLSTDHKRSTQVEIQSLLLLRTLSACFSNDSKRFLRNYGICINFGPPFFNYAKYCRSLNTYDIDYMLRKAQKNHHCFYTEDTRDFVGLEIYKLLFRQSSIITCLNISHQLSPIYSQIWLFHGVASCFSTLKEFSCYEPYAIDLNLFYCISDFSSNIRKLSINSKIYIHYDEGLIDLIQNQSNLNYLSLTNISCGLWLKIADAFISGHAISLTHLYLKSFDTCFPVFGISELRNLRSLIITCHEIDWSGIADACFPFLEILEFGRYFPSMLILASLISKTNKMLKRIYISNYQCMDPENSTLFFRAIIDFCPNLRYLSASFNYITDETIENISRMLDSCHHLEGLSLRAQDSSQDSYDNRSLDGDILFNLFIDHAPNTLCNIKFDYSEDGSETALKFSYTAIKSFLINWEKQKRLKFGLSMVIEVSDMHTHEIHAIEDMFCEYRVKGVLETCKLIPKSPLIFSIRPEDWQRIIHDDFT</sequence>
<comment type="caution">
    <text evidence="1">The sequence shown here is derived from an EMBL/GenBank/DDBJ whole genome shotgun (WGS) entry which is preliminary data.</text>
</comment>
<keyword evidence="2" id="KW-1185">Reference proteome</keyword>
<evidence type="ECO:0008006" key="3">
    <source>
        <dbReference type="Google" id="ProtNLM"/>
    </source>
</evidence>
<dbReference type="PANTHER" id="PTHR13318">
    <property type="entry name" value="PARTNER OF PAIRED, ISOFORM B-RELATED"/>
    <property type="match status" value="1"/>
</dbReference>
<reference evidence="1 2" key="1">
    <citation type="submission" date="2018-06" db="EMBL/GenBank/DDBJ databases">
        <title>Comparative genomics reveals the genomic features of Rhizophagus irregularis, R. cerebriforme, R. diaphanum and Gigaspora rosea, and their symbiotic lifestyle signature.</title>
        <authorList>
            <person name="Morin E."/>
            <person name="San Clemente H."/>
            <person name="Chen E.C.H."/>
            <person name="De La Providencia I."/>
            <person name="Hainaut M."/>
            <person name="Kuo A."/>
            <person name="Kohler A."/>
            <person name="Murat C."/>
            <person name="Tang N."/>
            <person name="Roy S."/>
            <person name="Loubradou J."/>
            <person name="Henrissat B."/>
            <person name="Grigoriev I.V."/>
            <person name="Corradi N."/>
            <person name="Roux C."/>
            <person name="Martin F.M."/>
        </authorList>
    </citation>
    <scope>NUCLEOTIDE SEQUENCE [LARGE SCALE GENOMIC DNA]</scope>
    <source>
        <strain evidence="1 2">DAOM 194757</strain>
    </source>
</reference>
<name>A0A397VHT1_9GLOM</name>
<evidence type="ECO:0000313" key="1">
    <source>
        <dbReference type="EMBL" id="RIB19413.1"/>
    </source>
</evidence>